<name>A0ABY0H0V6_9PEZI</name>
<dbReference type="InterPro" id="IPR012337">
    <property type="entry name" value="RNaseH-like_sf"/>
</dbReference>
<protein>
    <recommendedName>
        <fullName evidence="3">Reverse transcriptase domain-containing protein</fullName>
    </recommendedName>
</protein>
<evidence type="ECO:0008006" key="3">
    <source>
        <dbReference type="Google" id="ProtNLM"/>
    </source>
</evidence>
<dbReference type="SUPFAM" id="SSF53098">
    <property type="entry name" value="Ribonuclease H-like"/>
    <property type="match status" value="1"/>
</dbReference>
<dbReference type="Gene3D" id="3.30.420.10">
    <property type="entry name" value="Ribonuclease H-like superfamily/Ribonuclease H"/>
    <property type="match status" value="1"/>
</dbReference>
<keyword evidence="2" id="KW-1185">Reference proteome</keyword>
<dbReference type="InterPro" id="IPR036397">
    <property type="entry name" value="RNaseH_sf"/>
</dbReference>
<sequence length="416" mass="46889">MLYLADLLKQDPKLRFGYADDLCLYRSSPTLEENATLLAEDVRRVLQWGEDNKVSFAPEKCEMIHITRKKDRGNPPIVIDGHFSIRPVQETQGSEREPALRWLGVWFDRKLTFKRHVAERAAKAMALAQHLRSLANTKYGPPADSLRKAVRTCVIPTALYGTEAWYCGRRKPDPKAPRLLGREVNAKVGWHVDVIQRILTLAVKATLPVWRTTPVPTIFRDAGLPTAQMALDEALWRFSYRLQTVDEGHLLAKRTEASKITRGRGAGGTRTPRTKVQIAARLLPSIRRPILIPLTYPPGSRWDRTGGLTKRKAAEAFEDWYRELPSSDVVVFTDGSQEGNKIGYGFAVYQDRKLLSTGCGKLDPTSINFDAEVVGAWKWLQYVITALPSLSRRRIWVCLDNTGVIWGLRTNAATSS</sequence>
<dbReference type="PANTHER" id="PTHR33481:SF1">
    <property type="entry name" value="ENDONUCLEASE_EXONUCLEASE_PHOSPHATASE DOMAIN-CONTAINING PROTEIN-RELATED"/>
    <property type="match status" value="1"/>
</dbReference>
<proteinExistence type="predicted"/>
<dbReference type="EMBL" id="QJNS01000234">
    <property type="protein sequence ID" value="RYO81946.1"/>
    <property type="molecule type" value="Genomic_DNA"/>
</dbReference>
<comment type="caution">
    <text evidence="1">The sequence shown here is derived from an EMBL/GenBank/DDBJ whole genome shotgun (WGS) entry which is preliminary data.</text>
</comment>
<organism evidence="1 2">
    <name type="scientific">Monosporascus cannonballus</name>
    <dbReference type="NCBI Taxonomy" id="155416"/>
    <lineage>
        <taxon>Eukaryota</taxon>
        <taxon>Fungi</taxon>
        <taxon>Dikarya</taxon>
        <taxon>Ascomycota</taxon>
        <taxon>Pezizomycotina</taxon>
        <taxon>Sordariomycetes</taxon>
        <taxon>Xylariomycetidae</taxon>
        <taxon>Xylariales</taxon>
        <taxon>Xylariales incertae sedis</taxon>
        <taxon>Monosporascus</taxon>
    </lineage>
</organism>
<dbReference type="CDD" id="cd09276">
    <property type="entry name" value="Rnase_HI_RT_non_LTR"/>
    <property type="match status" value="1"/>
</dbReference>
<gene>
    <name evidence="1" type="ORF">DL762_006850</name>
</gene>
<evidence type="ECO:0000313" key="1">
    <source>
        <dbReference type="EMBL" id="RYO81946.1"/>
    </source>
</evidence>
<dbReference type="PANTHER" id="PTHR33481">
    <property type="entry name" value="REVERSE TRANSCRIPTASE"/>
    <property type="match status" value="1"/>
</dbReference>
<evidence type="ECO:0000313" key="2">
    <source>
        <dbReference type="Proteomes" id="UP000294003"/>
    </source>
</evidence>
<dbReference type="Proteomes" id="UP000294003">
    <property type="component" value="Unassembled WGS sequence"/>
</dbReference>
<accession>A0ABY0H0V6</accession>
<reference evidence="1 2" key="1">
    <citation type="submission" date="2018-06" db="EMBL/GenBank/DDBJ databases">
        <title>Complete Genomes of Monosporascus.</title>
        <authorList>
            <person name="Robinson A.J."/>
            <person name="Natvig D.O."/>
        </authorList>
    </citation>
    <scope>NUCLEOTIDE SEQUENCE [LARGE SCALE GENOMIC DNA]</scope>
    <source>
        <strain evidence="1 2">CBS 609.92</strain>
    </source>
</reference>